<dbReference type="OrthoDB" id="1093631at2"/>
<dbReference type="Proteomes" id="UP000254230">
    <property type="component" value="Unassembled WGS sequence"/>
</dbReference>
<keyword evidence="3" id="KW-1185">Reference proteome</keyword>
<protein>
    <submittedName>
        <fullName evidence="2">Uncharacterized protein</fullName>
    </submittedName>
</protein>
<sequence length="451" mass="53312">MELQLGVDIDFFEKVLIRTLEQEIFHNLSSVIEHALKLSIGNYLSKFNHLIKNDVISDTVIKCIIPTTLTHGFGFNFLDRKLTFNLSTQLKIKKSEQGKIYFNPLIVGVNMEFFPIKSGYITNNGNFESDSLATLCPQRLLVRFMNGNTISNNYFHEIEFTRIVKKDVLIKSLKTQTNIYINRLKFSINVPNVLNHLSSELINKLNNKFIPEWFYLCDFAIFNSKHQEITYFNYISGKRYICSCSKEFHDHLLKSNPPTERKDNLLMLSDIVYLPRYKNICHLCVLQKDGFDECIIKYGIPDKKLKYCFDPISFYYMKDPKYSWIYHNLEYVFKKPRWINENKMFLFAKTLLPEYKIIREASPSWLGNQSLDVYFPEIALALEYQGKQHLEPVNFFGGETSFLKNKERDLRKNELCQKNNVTVVYIYYNENLTLDLMKRKLNNFIKKLRNN</sequence>
<dbReference type="RefSeq" id="WP_058475087.1">
    <property type="nucleotide sequence ID" value="NZ_CAAAIL010000017.1"/>
</dbReference>
<accession>A0A378PEM4</accession>
<evidence type="ECO:0000313" key="2">
    <source>
        <dbReference type="EMBL" id="STY82963.1"/>
    </source>
</evidence>
<evidence type="ECO:0000313" key="4">
    <source>
        <dbReference type="Proteomes" id="UP000254230"/>
    </source>
</evidence>
<evidence type="ECO:0000313" key="3">
    <source>
        <dbReference type="Proteomes" id="UP000054639"/>
    </source>
</evidence>
<evidence type="ECO:0000313" key="1">
    <source>
        <dbReference type="EMBL" id="KTD44140.1"/>
    </source>
</evidence>
<reference evidence="1 3" key="1">
    <citation type="submission" date="2015-11" db="EMBL/GenBank/DDBJ databases">
        <title>Genomic analysis of 38 Legionella species identifies large and diverse effector repertoires.</title>
        <authorList>
            <person name="Burstein D."/>
            <person name="Amaro F."/>
            <person name="Zusman T."/>
            <person name="Lifshitz Z."/>
            <person name="Cohen O."/>
            <person name="Gilbert J.A."/>
            <person name="Pupko T."/>
            <person name="Shuman H.A."/>
            <person name="Segal G."/>
        </authorList>
    </citation>
    <scope>NUCLEOTIDE SEQUENCE [LARGE SCALE GENOMIC DNA]</scope>
    <source>
        <strain evidence="1 3">ATCC 49507</strain>
    </source>
</reference>
<dbReference type="EMBL" id="LNYR01000043">
    <property type="protein sequence ID" value="KTD44140.1"/>
    <property type="molecule type" value="Genomic_DNA"/>
</dbReference>
<proteinExistence type="predicted"/>
<dbReference type="EMBL" id="UGOW01000002">
    <property type="protein sequence ID" value="STY82963.1"/>
    <property type="molecule type" value="Genomic_DNA"/>
</dbReference>
<dbReference type="AlphaFoldDB" id="A0A378PEM4"/>
<organism evidence="2 4">
    <name type="scientific">Legionella quateirensis</name>
    <dbReference type="NCBI Taxonomy" id="45072"/>
    <lineage>
        <taxon>Bacteria</taxon>
        <taxon>Pseudomonadati</taxon>
        <taxon>Pseudomonadota</taxon>
        <taxon>Gammaproteobacteria</taxon>
        <taxon>Legionellales</taxon>
        <taxon>Legionellaceae</taxon>
        <taxon>Legionella</taxon>
    </lineage>
</organism>
<dbReference type="Proteomes" id="UP000054639">
    <property type="component" value="Unassembled WGS sequence"/>
</dbReference>
<reference evidence="2 4" key="2">
    <citation type="submission" date="2018-06" db="EMBL/GenBank/DDBJ databases">
        <authorList>
            <consortium name="Pathogen Informatics"/>
            <person name="Doyle S."/>
        </authorList>
    </citation>
    <scope>NUCLEOTIDE SEQUENCE [LARGE SCALE GENOMIC DNA]</scope>
    <source>
        <strain evidence="2 4">NCTC12376</strain>
    </source>
</reference>
<gene>
    <name evidence="1" type="ORF">Lqua_2960</name>
    <name evidence="2" type="ORF">NCTC12376_03428</name>
</gene>
<dbReference type="Gene3D" id="3.40.960.10">
    <property type="entry name" value="VSR Endonuclease"/>
    <property type="match status" value="1"/>
</dbReference>
<name>A0A378PEM4_9GAMM</name>